<evidence type="ECO:0000256" key="1">
    <source>
        <dbReference type="SAM" id="MobiDB-lite"/>
    </source>
</evidence>
<evidence type="ECO:0000313" key="2">
    <source>
        <dbReference type="EMBL" id="CAD1565777.1"/>
    </source>
</evidence>
<feature type="compositionally biased region" description="Low complexity" evidence="1">
    <location>
        <begin position="68"/>
        <end position="90"/>
    </location>
</feature>
<dbReference type="EMBL" id="CADCXW020000238">
    <property type="protein sequence ID" value="CAD1565777.1"/>
    <property type="molecule type" value="Genomic_DNA"/>
</dbReference>
<dbReference type="AlphaFoldDB" id="A0A6V7KTI7"/>
<feature type="compositionally biased region" description="Basic and acidic residues" evidence="1">
    <location>
        <begin position="98"/>
        <end position="107"/>
    </location>
</feature>
<proteinExistence type="predicted"/>
<gene>
    <name evidence="2" type="ORF">BBRV_LOCUS84679</name>
</gene>
<accession>A0A6V7KTI7</accession>
<protein>
    <submittedName>
        <fullName evidence="2">Uncharacterized protein</fullName>
    </submittedName>
</protein>
<sequence length="137" mass="14519">MPPSDLFTPSFAPLPTTYSFHDHIKYPADLSGLAAKATTPIVPISPSRTPPRTPSDSGSESVSEEVKSAFVPIRLSSLPTTAATPSSSSPGRPVSTRKPTDGVKCELKAPTTLISKPSPTQTKVTSQTTSKPVWRPY</sequence>
<reference evidence="2" key="1">
    <citation type="submission" date="2020-07" db="EMBL/GenBank/DDBJ databases">
        <authorList>
            <person name="Ferguson B K."/>
        </authorList>
    </citation>
    <scope>NUCLEOTIDE SEQUENCE</scope>
    <source>
        <strain evidence="2">L06</strain>
    </source>
</reference>
<feature type="region of interest" description="Disordered" evidence="1">
    <location>
        <begin position="40"/>
        <end position="137"/>
    </location>
</feature>
<feature type="compositionally biased region" description="Low complexity" evidence="1">
    <location>
        <begin position="117"/>
        <end position="137"/>
    </location>
</feature>
<name>A0A6V7KTI7_9HYME</name>
<organism evidence="2">
    <name type="scientific">Bracon brevicornis</name>
    <dbReference type="NCBI Taxonomy" id="1563983"/>
    <lineage>
        <taxon>Eukaryota</taxon>
        <taxon>Metazoa</taxon>
        <taxon>Ecdysozoa</taxon>
        <taxon>Arthropoda</taxon>
        <taxon>Hexapoda</taxon>
        <taxon>Insecta</taxon>
        <taxon>Pterygota</taxon>
        <taxon>Neoptera</taxon>
        <taxon>Endopterygota</taxon>
        <taxon>Hymenoptera</taxon>
        <taxon>Apocrita</taxon>
        <taxon>Ichneumonoidea</taxon>
        <taxon>Braconidae</taxon>
        <taxon>Braconinae</taxon>
        <taxon>Bracon</taxon>
    </lineage>
</organism>